<dbReference type="GO" id="GO:0072354">
    <property type="term" value="F:histone H3T3 kinase activity"/>
    <property type="evidence" value="ECO:0007669"/>
    <property type="project" value="TreeGrafter"/>
</dbReference>
<evidence type="ECO:0000256" key="10">
    <source>
        <dbReference type="ARBA" id="ARBA00022840"/>
    </source>
</evidence>
<dbReference type="GO" id="GO:0005694">
    <property type="term" value="C:chromosome"/>
    <property type="evidence" value="ECO:0007669"/>
    <property type="project" value="UniProtKB-SubCell"/>
</dbReference>
<name>A0A6F9DIU8_9ASCI</name>
<dbReference type="GO" id="GO:0035556">
    <property type="term" value="P:intracellular signal transduction"/>
    <property type="evidence" value="ECO:0007669"/>
    <property type="project" value="TreeGrafter"/>
</dbReference>
<dbReference type="PANTHER" id="PTHR24419">
    <property type="entry name" value="INTERLEUKIN-1 RECEPTOR-ASSOCIATED KINASE"/>
    <property type="match status" value="1"/>
</dbReference>
<keyword evidence="5" id="KW-0963">Cytoplasm</keyword>
<evidence type="ECO:0000256" key="9">
    <source>
        <dbReference type="ARBA" id="ARBA00022777"/>
    </source>
</evidence>
<dbReference type="Pfam" id="PF12330">
    <property type="entry name" value="Haspin_kinase"/>
    <property type="match status" value="1"/>
</dbReference>
<dbReference type="GO" id="GO:0005634">
    <property type="term" value="C:nucleus"/>
    <property type="evidence" value="ECO:0007669"/>
    <property type="project" value="TreeGrafter"/>
</dbReference>
<dbReference type="InterPro" id="IPR000719">
    <property type="entry name" value="Prot_kinase_dom"/>
</dbReference>
<evidence type="ECO:0000256" key="11">
    <source>
        <dbReference type="ARBA" id="ARBA00047899"/>
    </source>
</evidence>
<dbReference type="PROSITE" id="PS00107">
    <property type="entry name" value="PROTEIN_KINASE_ATP"/>
    <property type="match status" value="1"/>
</dbReference>
<evidence type="ECO:0000256" key="1">
    <source>
        <dbReference type="ARBA" id="ARBA00004286"/>
    </source>
</evidence>
<evidence type="ECO:0000256" key="12">
    <source>
        <dbReference type="ARBA" id="ARBA00048679"/>
    </source>
</evidence>
<dbReference type="InterPro" id="IPR011009">
    <property type="entry name" value="Kinase-like_dom_sf"/>
</dbReference>
<evidence type="ECO:0000256" key="5">
    <source>
        <dbReference type="ARBA" id="ARBA00022490"/>
    </source>
</evidence>
<evidence type="ECO:0000256" key="3">
    <source>
        <dbReference type="ARBA" id="ARBA00012513"/>
    </source>
</evidence>
<feature type="binding site" evidence="13">
    <location>
        <position position="345"/>
    </location>
    <ligand>
        <name>ATP</name>
        <dbReference type="ChEBI" id="CHEBI:30616"/>
    </ligand>
</feature>
<dbReference type="GO" id="GO:0005524">
    <property type="term" value="F:ATP binding"/>
    <property type="evidence" value="ECO:0007669"/>
    <property type="project" value="UniProtKB-UniRule"/>
</dbReference>
<evidence type="ECO:0000313" key="16">
    <source>
        <dbReference type="EMBL" id="CAB3262883.1"/>
    </source>
</evidence>
<feature type="compositionally biased region" description="Polar residues" evidence="14">
    <location>
        <begin position="90"/>
        <end position="100"/>
    </location>
</feature>
<comment type="catalytic activity">
    <reaction evidence="12">
        <text>L-seryl-[protein] + ATP = O-phospho-L-seryl-[protein] + ADP + H(+)</text>
        <dbReference type="Rhea" id="RHEA:17989"/>
        <dbReference type="Rhea" id="RHEA-COMP:9863"/>
        <dbReference type="Rhea" id="RHEA-COMP:11604"/>
        <dbReference type="ChEBI" id="CHEBI:15378"/>
        <dbReference type="ChEBI" id="CHEBI:29999"/>
        <dbReference type="ChEBI" id="CHEBI:30616"/>
        <dbReference type="ChEBI" id="CHEBI:83421"/>
        <dbReference type="ChEBI" id="CHEBI:456216"/>
        <dbReference type="EC" id="2.7.11.1"/>
    </reaction>
</comment>
<dbReference type="FunFam" id="1.10.510.10:FF:000401">
    <property type="entry name" value="serine/threonine-protein kinase haspin"/>
    <property type="match status" value="1"/>
</dbReference>
<evidence type="ECO:0000256" key="8">
    <source>
        <dbReference type="ARBA" id="ARBA00022741"/>
    </source>
</evidence>
<dbReference type="EC" id="2.7.11.1" evidence="3"/>
<dbReference type="InterPro" id="IPR017441">
    <property type="entry name" value="Protein_kinase_ATP_BS"/>
</dbReference>
<dbReference type="AlphaFoldDB" id="A0A6F9DIU8"/>
<dbReference type="SMART" id="SM01331">
    <property type="entry name" value="DUF3635"/>
    <property type="match status" value="1"/>
</dbReference>
<comment type="subcellular location">
    <subcellularLocation>
        <location evidence="1">Chromosome</location>
    </subcellularLocation>
    <subcellularLocation>
        <location evidence="2">Cytoplasm</location>
    </subcellularLocation>
</comment>
<feature type="domain" description="Protein kinase" evidence="15">
    <location>
        <begin position="317"/>
        <end position="632"/>
    </location>
</feature>
<evidence type="ECO:0000256" key="6">
    <source>
        <dbReference type="ARBA" id="ARBA00022527"/>
    </source>
</evidence>
<feature type="compositionally biased region" description="Basic residues" evidence="14">
    <location>
        <begin position="72"/>
        <end position="82"/>
    </location>
</feature>
<dbReference type="InterPro" id="IPR024604">
    <property type="entry name" value="GSG2_C"/>
</dbReference>
<evidence type="ECO:0000256" key="2">
    <source>
        <dbReference type="ARBA" id="ARBA00004496"/>
    </source>
</evidence>
<evidence type="ECO:0000259" key="15">
    <source>
        <dbReference type="PROSITE" id="PS50011"/>
    </source>
</evidence>
<dbReference type="EMBL" id="LR787021">
    <property type="protein sequence ID" value="CAB3262883.1"/>
    <property type="molecule type" value="mRNA"/>
</dbReference>
<dbReference type="GO" id="GO:0005737">
    <property type="term" value="C:cytoplasm"/>
    <property type="evidence" value="ECO:0007669"/>
    <property type="project" value="UniProtKB-SubCell"/>
</dbReference>
<evidence type="ECO:0000256" key="4">
    <source>
        <dbReference type="ARBA" id="ARBA00022454"/>
    </source>
</evidence>
<reference evidence="16" key="1">
    <citation type="submission" date="2020-04" db="EMBL/GenBank/DDBJ databases">
        <authorList>
            <person name="Neveu A P."/>
        </authorList>
    </citation>
    <scope>NUCLEOTIDE SEQUENCE</scope>
    <source>
        <tissue evidence="16">Whole embryo</tissue>
    </source>
</reference>
<accession>A0A6F9DIU8</accession>
<sequence>MRKVKTKQKVGVNLKSSGALNRSVSTYGKNTLRLLEVNKNWLEIQDEPQHKKGIFSDSDDSFVAPPVPTKQSPKRKPRLKERKKQEWSNKENTTSDSILSGDNTKLIKNIEDMDYSSVSEKPQKADIPDVINSSIAIIALNSSKAKFITNNRRRKHLKSEYKATDGWLTVSFSEPLHESELTLPFQTSVVHGFDDSTCELFAAPAIFKSIKPAQSTPLRNFTGQIPMSIARTKLDSKMFLENFGTPMSAVRTCQQSRIFRTKNLDKSDEDIFQLSFQEALSPKKQIPHRTLTALDKVLLECGQDKAKPFDNFLALMENGCRKIGEGVFAEVYHFQSLQGCDVALKVIPIEGTKILNGEKQKTFSEVLPEIVNSVELFNLKTSEESKTDSFISLYRVHLTYGPYPAVLLDAWDIHNSTKTSENDRPFLPDPNQHYVLFEFADGGIDIEHFKFNNASQSLAALKQTISGLAVAENTLMFEHRDLHWGNILVQKIETKLFSFTLNGINYSSETSGISIRIIDFTLSRMTKGGISLYQDLSNDEELFNADSSVDYQFEIYRMMRDELGNDWSLFRPRTNVLWIHYLIDKLINQVHYKSKRSKIHRQSIQTMRQLSKTILTFASCQEIVEKSSLFNR</sequence>
<proteinExistence type="evidence at transcript level"/>
<keyword evidence="6" id="KW-0723">Serine/threonine-protein kinase</keyword>
<evidence type="ECO:0000256" key="14">
    <source>
        <dbReference type="SAM" id="MobiDB-lite"/>
    </source>
</evidence>
<evidence type="ECO:0000256" key="13">
    <source>
        <dbReference type="PROSITE-ProRule" id="PRU10141"/>
    </source>
</evidence>
<dbReference type="Gene3D" id="1.10.510.10">
    <property type="entry name" value="Transferase(Phosphotransferase) domain 1"/>
    <property type="match status" value="1"/>
</dbReference>
<dbReference type="SUPFAM" id="SSF56112">
    <property type="entry name" value="Protein kinase-like (PK-like)"/>
    <property type="match status" value="1"/>
</dbReference>
<keyword evidence="10 13" id="KW-0067">ATP-binding</keyword>
<evidence type="ECO:0000256" key="7">
    <source>
        <dbReference type="ARBA" id="ARBA00022679"/>
    </source>
</evidence>
<dbReference type="GO" id="GO:0000278">
    <property type="term" value="P:mitotic cell cycle"/>
    <property type="evidence" value="ECO:0007669"/>
    <property type="project" value="TreeGrafter"/>
</dbReference>
<protein>
    <recommendedName>
        <fullName evidence="3">non-specific serine/threonine protein kinase</fullName>
        <ecNumber evidence="3">2.7.11.1</ecNumber>
    </recommendedName>
</protein>
<keyword evidence="8 13" id="KW-0547">Nucleotide-binding</keyword>
<gene>
    <name evidence="16" type="primary">LOC100184595</name>
</gene>
<keyword evidence="4" id="KW-0158">Chromosome</keyword>
<dbReference type="PANTHER" id="PTHR24419:SF18">
    <property type="entry name" value="SERINE_THREONINE-PROTEIN KINASE HASPIN"/>
    <property type="match status" value="1"/>
</dbReference>
<feature type="region of interest" description="Disordered" evidence="14">
    <location>
        <begin position="53"/>
        <end position="100"/>
    </location>
</feature>
<organism evidence="16">
    <name type="scientific">Phallusia mammillata</name>
    <dbReference type="NCBI Taxonomy" id="59560"/>
    <lineage>
        <taxon>Eukaryota</taxon>
        <taxon>Metazoa</taxon>
        <taxon>Chordata</taxon>
        <taxon>Tunicata</taxon>
        <taxon>Ascidiacea</taxon>
        <taxon>Phlebobranchia</taxon>
        <taxon>Ascidiidae</taxon>
        <taxon>Phallusia</taxon>
    </lineage>
</organism>
<dbReference type="PROSITE" id="PS50011">
    <property type="entry name" value="PROTEIN_KINASE_DOM"/>
    <property type="match status" value="1"/>
</dbReference>
<keyword evidence="9" id="KW-0418">Kinase</keyword>
<keyword evidence="7" id="KW-0808">Transferase</keyword>
<comment type="catalytic activity">
    <reaction evidence="11">
        <text>L-threonyl-[protein] + ATP = O-phospho-L-threonyl-[protein] + ADP + H(+)</text>
        <dbReference type="Rhea" id="RHEA:46608"/>
        <dbReference type="Rhea" id="RHEA-COMP:11060"/>
        <dbReference type="Rhea" id="RHEA-COMP:11605"/>
        <dbReference type="ChEBI" id="CHEBI:15378"/>
        <dbReference type="ChEBI" id="CHEBI:30013"/>
        <dbReference type="ChEBI" id="CHEBI:30616"/>
        <dbReference type="ChEBI" id="CHEBI:61977"/>
        <dbReference type="ChEBI" id="CHEBI:456216"/>
        <dbReference type="EC" id="2.7.11.1"/>
    </reaction>
</comment>
<dbReference type="Gene3D" id="3.30.200.20">
    <property type="entry name" value="Phosphorylase Kinase, domain 1"/>
    <property type="match status" value="1"/>
</dbReference>